<dbReference type="EMBL" id="QREI01000006">
    <property type="protein sequence ID" value="REE08627.1"/>
    <property type="molecule type" value="Genomic_DNA"/>
</dbReference>
<dbReference type="AlphaFoldDB" id="A0A3D9LQA6"/>
<protein>
    <submittedName>
        <fullName evidence="1">Arylsulfotransferase ASST</fullName>
    </submittedName>
</protein>
<dbReference type="InterPro" id="IPR010262">
    <property type="entry name" value="Arylsulfotransferase_bact"/>
</dbReference>
<dbReference type="PANTHER" id="PTHR35340">
    <property type="entry name" value="PQQ ENZYME REPEAT PROTEIN-RELATED"/>
    <property type="match status" value="1"/>
</dbReference>
<dbReference type="InterPro" id="IPR053143">
    <property type="entry name" value="Arylsulfate_ST"/>
</dbReference>
<dbReference type="SUPFAM" id="SSF50969">
    <property type="entry name" value="YVTN repeat-like/Quinoprotein amine dehydrogenase"/>
    <property type="match status" value="1"/>
</dbReference>
<dbReference type="Proteomes" id="UP000256919">
    <property type="component" value="Unassembled WGS sequence"/>
</dbReference>
<evidence type="ECO:0000313" key="2">
    <source>
        <dbReference type="Proteomes" id="UP000256919"/>
    </source>
</evidence>
<evidence type="ECO:0000313" key="1">
    <source>
        <dbReference type="EMBL" id="REE08627.1"/>
    </source>
</evidence>
<dbReference type="OrthoDB" id="264813at2"/>
<dbReference type="PANTHER" id="PTHR35340:SF5">
    <property type="entry name" value="ASST-DOMAIN-CONTAINING PROTEIN"/>
    <property type="match status" value="1"/>
</dbReference>
<reference evidence="1 2" key="1">
    <citation type="submission" date="2018-07" db="EMBL/GenBank/DDBJ databases">
        <title>Genomic Encyclopedia of Type Strains, Phase III (KMG-III): the genomes of soil and plant-associated and newly described type strains.</title>
        <authorList>
            <person name="Whitman W."/>
        </authorList>
    </citation>
    <scope>NUCLEOTIDE SEQUENCE [LARGE SCALE GENOMIC DNA]</scope>
    <source>
        <strain evidence="1 2">CECT 7948</strain>
    </source>
</reference>
<accession>A0A3D9LQA6</accession>
<dbReference type="GO" id="GO:0004062">
    <property type="term" value="F:aryl sulfotransferase activity"/>
    <property type="evidence" value="ECO:0007669"/>
    <property type="project" value="InterPro"/>
</dbReference>
<keyword evidence="1" id="KW-0808">Transferase</keyword>
<organism evidence="1 2">
    <name type="scientific">Winogradskyella pacifica</name>
    <dbReference type="NCBI Taxonomy" id="664642"/>
    <lineage>
        <taxon>Bacteria</taxon>
        <taxon>Pseudomonadati</taxon>
        <taxon>Bacteroidota</taxon>
        <taxon>Flavobacteriia</taxon>
        <taxon>Flavobacteriales</taxon>
        <taxon>Flavobacteriaceae</taxon>
        <taxon>Winogradskyella</taxon>
    </lineage>
</organism>
<keyword evidence="2" id="KW-1185">Reference proteome</keyword>
<dbReference type="RefSeq" id="WP_115811052.1">
    <property type="nucleotide sequence ID" value="NZ_QREI01000006.1"/>
</dbReference>
<name>A0A3D9LQA6_9FLAO</name>
<proteinExistence type="predicted"/>
<dbReference type="Pfam" id="PF05935">
    <property type="entry name" value="Arylsulfotrans"/>
    <property type="match status" value="1"/>
</dbReference>
<comment type="caution">
    <text evidence="1">The sequence shown here is derived from an EMBL/GenBank/DDBJ whole genome shotgun (WGS) entry which is preliminary data.</text>
</comment>
<dbReference type="InterPro" id="IPR011044">
    <property type="entry name" value="Quino_amine_DH_bsu"/>
</dbReference>
<gene>
    <name evidence="1" type="ORF">DFQ09_10694</name>
</gene>
<sequence>MKIKVISICFLVVIVWSCNKDDSDTTTEIIEEVVLSEEVELYDSDKLENSLVLGVINGGTYSFLIDKTGRKLKEWNFENNLGNDLVILPSGKLLGVFKPDGDLEFSFGGYGGVIKIINTDGSIDWEFDYHSSTYLAHHDIEILPNGNVLILVWEKVVKSEVQSYGINAVDDVYPEMLIEVNPSSNAIVWEWHSKDHLVQDIDETLPNYGIIADNPQLINPNYSLNDNGDIMHGNGIDYDPEKDVIFLSINLFSEVWVIDHSTTTNEASTNIGGNYGKGGDLIYRFGNPGAYNNLSGTRLFDNNHFPNFLESNEPGAGNILIFNNGASQGQSVIYELVMPTNYNLLPNSDNEPEVAWSFTHEDLFNQRISGAVRLKNGNTLICEGDYGFWEVTREKEIVWKYNKVGSFWRAYNYLPTDSAILNLGL</sequence>